<dbReference type="HOGENOM" id="CLU_1161535_0_0_1"/>
<dbReference type="InterPro" id="IPR001357">
    <property type="entry name" value="BRCT_dom"/>
</dbReference>
<protein>
    <recommendedName>
        <fullName evidence="2">BRCT domain-containing protein</fullName>
    </recommendedName>
</protein>
<evidence type="ECO:0000259" key="2">
    <source>
        <dbReference type="PROSITE" id="PS50172"/>
    </source>
</evidence>
<dbReference type="Pfam" id="PF16589">
    <property type="entry name" value="BRCT_2"/>
    <property type="match status" value="1"/>
</dbReference>
<feature type="compositionally biased region" description="Polar residues" evidence="1">
    <location>
        <begin position="134"/>
        <end position="159"/>
    </location>
</feature>
<feature type="compositionally biased region" description="Low complexity" evidence="1">
    <location>
        <begin position="182"/>
        <end position="192"/>
    </location>
</feature>
<feature type="region of interest" description="Disordered" evidence="1">
    <location>
        <begin position="132"/>
        <end position="205"/>
    </location>
</feature>
<dbReference type="EMBL" id="KN833698">
    <property type="protein sequence ID" value="KIK27088.1"/>
    <property type="molecule type" value="Genomic_DNA"/>
</dbReference>
<dbReference type="STRING" id="765257.A0A0D0A4Y6"/>
<proteinExistence type="predicted"/>
<evidence type="ECO:0000256" key="1">
    <source>
        <dbReference type="SAM" id="MobiDB-lite"/>
    </source>
</evidence>
<dbReference type="InterPro" id="IPR036420">
    <property type="entry name" value="BRCT_dom_sf"/>
</dbReference>
<dbReference type="PROSITE" id="PS50172">
    <property type="entry name" value="BRCT"/>
    <property type="match status" value="1"/>
</dbReference>
<reference evidence="4" key="2">
    <citation type="submission" date="2015-01" db="EMBL/GenBank/DDBJ databases">
        <title>Evolutionary Origins and Diversification of the Mycorrhizal Mutualists.</title>
        <authorList>
            <consortium name="DOE Joint Genome Institute"/>
            <consortium name="Mycorrhizal Genomics Consortium"/>
            <person name="Kohler A."/>
            <person name="Kuo A."/>
            <person name="Nagy L.G."/>
            <person name="Floudas D."/>
            <person name="Copeland A."/>
            <person name="Barry K.W."/>
            <person name="Cichocki N."/>
            <person name="Veneault-Fourrey C."/>
            <person name="LaButti K."/>
            <person name="Lindquist E.A."/>
            <person name="Lipzen A."/>
            <person name="Lundell T."/>
            <person name="Morin E."/>
            <person name="Murat C."/>
            <person name="Riley R."/>
            <person name="Ohm R."/>
            <person name="Sun H."/>
            <person name="Tunlid A."/>
            <person name="Henrissat B."/>
            <person name="Grigoriev I.V."/>
            <person name="Hibbett D.S."/>
            <person name="Martin F."/>
        </authorList>
    </citation>
    <scope>NUCLEOTIDE SEQUENCE [LARGE SCALE GENOMIC DNA]</scope>
    <source>
        <strain evidence="4">441</strain>
    </source>
</reference>
<evidence type="ECO:0000313" key="3">
    <source>
        <dbReference type="EMBL" id="KIK27088.1"/>
    </source>
</evidence>
<dbReference type="OrthoDB" id="3358963at2759"/>
<dbReference type="CDD" id="cd00027">
    <property type="entry name" value="BRCT"/>
    <property type="match status" value="1"/>
</dbReference>
<reference evidence="3 4" key="1">
    <citation type="submission" date="2014-04" db="EMBL/GenBank/DDBJ databases">
        <authorList>
            <consortium name="DOE Joint Genome Institute"/>
            <person name="Kuo A."/>
            <person name="Kohler A."/>
            <person name="Costa M.D."/>
            <person name="Nagy L.G."/>
            <person name="Floudas D."/>
            <person name="Copeland A."/>
            <person name="Barry K.W."/>
            <person name="Cichocki N."/>
            <person name="Veneault-Fourrey C."/>
            <person name="LaButti K."/>
            <person name="Lindquist E.A."/>
            <person name="Lipzen A."/>
            <person name="Lundell T."/>
            <person name="Morin E."/>
            <person name="Murat C."/>
            <person name="Sun H."/>
            <person name="Tunlid A."/>
            <person name="Henrissat B."/>
            <person name="Grigoriev I.V."/>
            <person name="Hibbett D.S."/>
            <person name="Martin F."/>
            <person name="Nordberg H.P."/>
            <person name="Cantor M.N."/>
            <person name="Hua S.X."/>
        </authorList>
    </citation>
    <scope>NUCLEOTIDE SEQUENCE [LARGE SCALE GENOMIC DNA]</scope>
    <source>
        <strain evidence="3 4">441</strain>
    </source>
</reference>
<dbReference type="Proteomes" id="UP000054018">
    <property type="component" value="Unassembled WGS sequence"/>
</dbReference>
<feature type="domain" description="BRCT" evidence="2">
    <location>
        <begin position="44"/>
        <end position="126"/>
    </location>
</feature>
<feature type="region of interest" description="Disordered" evidence="1">
    <location>
        <begin position="1"/>
        <end position="28"/>
    </location>
</feature>
<name>A0A0D0A4Y6_9AGAM</name>
<organism evidence="3 4">
    <name type="scientific">Pisolithus microcarpus 441</name>
    <dbReference type="NCBI Taxonomy" id="765257"/>
    <lineage>
        <taxon>Eukaryota</taxon>
        <taxon>Fungi</taxon>
        <taxon>Dikarya</taxon>
        <taxon>Basidiomycota</taxon>
        <taxon>Agaricomycotina</taxon>
        <taxon>Agaricomycetes</taxon>
        <taxon>Agaricomycetidae</taxon>
        <taxon>Boletales</taxon>
        <taxon>Sclerodermatineae</taxon>
        <taxon>Pisolithaceae</taxon>
        <taxon>Pisolithus</taxon>
    </lineage>
</organism>
<dbReference type="SUPFAM" id="SSF52113">
    <property type="entry name" value="BRCT domain"/>
    <property type="match status" value="1"/>
</dbReference>
<keyword evidence="4" id="KW-1185">Reference proteome</keyword>
<sequence length="239" mass="26026">MAPARSNRRTHQEQPGIQPRNTPSDANAANNADLFLEPMMGTPLTVYIEKDVEEKESLVELIAKHGGAVSPGYSGTPYILVDPHKESGQNLYRQYAGKKGKVVLHYRWIHECIRVGALQTFQNNWAGCKVTGTEKPNPTTPSPSQDGPACATQSTQVPPVQSIPPHPQTVPSVVSPDPLVHPPQQSSHLQPLPLSPGKPQMLSHRNTLTSHHNLPQCSLGHPIRTGMARGCLVSISHLR</sequence>
<evidence type="ECO:0000313" key="4">
    <source>
        <dbReference type="Proteomes" id="UP000054018"/>
    </source>
</evidence>
<dbReference type="Gene3D" id="3.40.50.10190">
    <property type="entry name" value="BRCT domain"/>
    <property type="match status" value="1"/>
</dbReference>
<feature type="compositionally biased region" description="Polar residues" evidence="1">
    <location>
        <begin position="13"/>
        <end position="25"/>
    </location>
</feature>
<accession>A0A0D0A4Y6</accession>
<dbReference type="AlphaFoldDB" id="A0A0D0A4Y6"/>
<gene>
    <name evidence="3" type="ORF">PISMIDRAFT_221000</name>
</gene>